<accession>A0A1N6D099</accession>
<feature type="binding site" evidence="9">
    <location>
        <position position="246"/>
    </location>
    <ligand>
        <name>1-deoxy-D-xylulose 5-phosphate</name>
        <dbReference type="ChEBI" id="CHEBI:57792"/>
    </ligand>
</feature>
<dbReference type="EC" id="1.1.1.267" evidence="9"/>
<evidence type="ECO:0000256" key="8">
    <source>
        <dbReference type="ARBA" id="ARBA00048543"/>
    </source>
</evidence>
<feature type="binding site" evidence="9">
    <location>
        <position position="177"/>
    </location>
    <ligand>
        <name>1-deoxy-D-xylulose 5-phosphate</name>
        <dbReference type="ChEBI" id="CHEBI:57792"/>
    </ligand>
</feature>
<dbReference type="SUPFAM" id="SSF69055">
    <property type="entry name" value="1-deoxy-D-xylulose-5-phosphate reductoisomerase, C-terminal domain"/>
    <property type="match status" value="1"/>
</dbReference>
<dbReference type="STRING" id="536979.SAMN04488055_0011"/>
<evidence type="ECO:0000256" key="4">
    <source>
        <dbReference type="ARBA" id="ARBA00022857"/>
    </source>
</evidence>
<evidence type="ECO:0000256" key="7">
    <source>
        <dbReference type="ARBA" id="ARBA00023229"/>
    </source>
</evidence>
<feature type="binding site" evidence="9">
    <location>
        <position position="201"/>
    </location>
    <ligand>
        <name>1-deoxy-D-xylulose 5-phosphate</name>
        <dbReference type="ChEBI" id="CHEBI:57792"/>
    </ligand>
</feature>
<dbReference type="PANTHER" id="PTHR30525">
    <property type="entry name" value="1-DEOXY-D-XYLULOSE 5-PHOSPHATE REDUCTOISOMERASE"/>
    <property type="match status" value="1"/>
</dbReference>
<dbReference type="GO" id="GO:0016853">
    <property type="term" value="F:isomerase activity"/>
    <property type="evidence" value="ECO:0007669"/>
    <property type="project" value="UniProtKB-KW"/>
</dbReference>
<evidence type="ECO:0000313" key="14">
    <source>
        <dbReference type="Proteomes" id="UP000185003"/>
    </source>
</evidence>
<dbReference type="EMBL" id="FSRA01000001">
    <property type="protein sequence ID" value="SIN64147.1"/>
    <property type="molecule type" value="Genomic_DNA"/>
</dbReference>
<dbReference type="NCBIfam" id="NF009114">
    <property type="entry name" value="PRK12464.1"/>
    <property type="match status" value="1"/>
</dbReference>
<evidence type="ECO:0000259" key="12">
    <source>
        <dbReference type="Pfam" id="PF13288"/>
    </source>
</evidence>
<gene>
    <name evidence="9" type="primary">dxr</name>
    <name evidence="13" type="ORF">SAMN04488055_0011</name>
</gene>
<comment type="similarity">
    <text evidence="2 9">Belongs to the DXR family.</text>
</comment>
<comment type="catalytic activity">
    <reaction evidence="8">
        <text>2-C-methyl-D-erythritol 4-phosphate + NADP(+) = 1-deoxy-D-xylulose 5-phosphate + NADPH + H(+)</text>
        <dbReference type="Rhea" id="RHEA:13717"/>
        <dbReference type="ChEBI" id="CHEBI:15378"/>
        <dbReference type="ChEBI" id="CHEBI:57783"/>
        <dbReference type="ChEBI" id="CHEBI:57792"/>
        <dbReference type="ChEBI" id="CHEBI:58262"/>
        <dbReference type="ChEBI" id="CHEBI:58349"/>
        <dbReference type="EC" id="1.1.1.267"/>
    </reaction>
    <physiologicalReaction direction="right-to-left" evidence="8">
        <dbReference type="Rhea" id="RHEA:13719"/>
    </physiologicalReaction>
</comment>
<evidence type="ECO:0000256" key="2">
    <source>
        <dbReference type="ARBA" id="ARBA00006825"/>
    </source>
</evidence>
<feature type="binding site" evidence="9">
    <location>
        <position position="224"/>
    </location>
    <ligand>
        <name>1-deoxy-D-xylulose 5-phosphate</name>
        <dbReference type="ChEBI" id="CHEBI:57792"/>
    </ligand>
</feature>
<dbReference type="InterPro" id="IPR013644">
    <property type="entry name" value="DXP_reductoisomerase_C"/>
</dbReference>
<evidence type="ECO:0000256" key="1">
    <source>
        <dbReference type="ARBA" id="ARBA00005094"/>
    </source>
</evidence>
<feature type="domain" description="1-deoxy-D-xylulose 5-phosphate reductoisomerase C-terminal" evidence="11">
    <location>
        <begin position="171"/>
        <end position="254"/>
    </location>
</feature>
<feature type="binding site" evidence="9">
    <location>
        <position position="39"/>
    </location>
    <ligand>
        <name>NADPH</name>
        <dbReference type="ChEBI" id="CHEBI:57783"/>
    </ligand>
</feature>
<dbReference type="InterPro" id="IPR036169">
    <property type="entry name" value="DXPR_C_sf"/>
</dbReference>
<dbReference type="AlphaFoldDB" id="A0A1N6D099"/>
<dbReference type="GO" id="GO:0030604">
    <property type="term" value="F:1-deoxy-D-xylulose-5-phosphate reductoisomerase activity"/>
    <property type="evidence" value="ECO:0007669"/>
    <property type="project" value="UniProtKB-UniRule"/>
</dbReference>
<comment type="caution">
    <text evidence="9">Lacks conserved residue(s) required for the propagation of feature annotation.</text>
</comment>
<dbReference type="Gene3D" id="3.40.50.720">
    <property type="entry name" value="NAD(P)-binding Rossmann-like Domain"/>
    <property type="match status" value="1"/>
</dbReference>
<dbReference type="PIRSF" id="PIRSF006205">
    <property type="entry name" value="Dxp_reductismrs"/>
    <property type="match status" value="1"/>
</dbReference>
<dbReference type="InterPro" id="IPR036291">
    <property type="entry name" value="NAD(P)-bd_dom_sf"/>
</dbReference>
<dbReference type="Pfam" id="PF08436">
    <property type="entry name" value="DXP_redisom_C"/>
    <property type="match status" value="1"/>
</dbReference>
<feature type="binding site" evidence="9">
    <location>
        <position position="175"/>
    </location>
    <ligand>
        <name>Mn(2+)</name>
        <dbReference type="ChEBI" id="CHEBI:29035"/>
    </ligand>
</feature>
<comment type="pathway">
    <text evidence="1 9">Isoprenoid biosynthesis; isopentenyl diphosphate biosynthesis via DXP pathway; isopentenyl diphosphate from 1-deoxy-D-xylulose 5-phosphate: step 1/6.</text>
</comment>
<feature type="binding site" evidence="9">
    <location>
        <position position="177"/>
    </location>
    <ligand>
        <name>Mn(2+)</name>
        <dbReference type="ChEBI" id="CHEBI:29035"/>
    </ligand>
</feature>
<keyword evidence="6 9" id="KW-0464">Manganese</keyword>
<keyword evidence="9" id="KW-0460">Magnesium</keyword>
<dbReference type="Pfam" id="PF02670">
    <property type="entry name" value="DXP_reductoisom"/>
    <property type="match status" value="1"/>
</dbReference>
<feature type="binding site" evidence="9">
    <location>
        <position position="65"/>
    </location>
    <ligand>
        <name>NADPH</name>
        <dbReference type="ChEBI" id="CHEBI:57783"/>
    </ligand>
</feature>
<dbReference type="SUPFAM" id="SSF51735">
    <property type="entry name" value="NAD(P)-binding Rossmann-fold domains"/>
    <property type="match status" value="1"/>
</dbReference>
<keyword evidence="5 9" id="KW-0560">Oxidoreductase</keyword>
<evidence type="ECO:0000256" key="5">
    <source>
        <dbReference type="ARBA" id="ARBA00023002"/>
    </source>
</evidence>
<sequence length="412" mass="45102">MQKPVSARILKKLFKFNHRSHSCLIMSKKRIAIFGSTGSIGRQALEVIAAHPDKFEVEVLTAQQNAELLIEQALQFSPNAVVIGDESKYAAVKEVLFDKGIKVFAGPAAMVEVAAWDSIDFMLAAIMGFAGLAPTLSALEQGTPIGLANKETLVVAGDIVIATARKKNVPIIPVDSEHSAIFQCLQGEPLAKVEKVILTASGGPFLGKKTNFLFNVKKDHALQHPNWSMGAKISIDSATLMNKGLEMIEAKWLFGLAADQIEVIVHPQSIIHSMVQFADGSMKAQMGLPDMKLPIQYALGYPDRLSNDFPRFSFKNYPSLTFEQPDTKTFRNLAIATEVLKKGGNAACIMNAANEEVVNAFLKNRIGFLQMTEVIEETLVKIPFVEKPSLQHYYQADAAAREHAAELIHSLT</sequence>
<evidence type="ECO:0000256" key="3">
    <source>
        <dbReference type="ARBA" id="ARBA00022723"/>
    </source>
</evidence>
<dbReference type="HAMAP" id="MF_00183">
    <property type="entry name" value="DXP_reductoisom"/>
    <property type="match status" value="1"/>
</dbReference>
<dbReference type="FunFam" id="3.40.50.720:FF:000045">
    <property type="entry name" value="1-deoxy-D-xylulose 5-phosphate reductoisomerase"/>
    <property type="match status" value="1"/>
</dbReference>
<feature type="binding site" evidence="9">
    <location>
        <position position="38"/>
    </location>
    <ligand>
        <name>NADPH</name>
        <dbReference type="ChEBI" id="CHEBI:57783"/>
    </ligand>
</feature>
<evidence type="ECO:0000259" key="11">
    <source>
        <dbReference type="Pfam" id="PF08436"/>
    </source>
</evidence>
<dbReference type="GO" id="GO:0051484">
    <property type="term" value="P:isopentenyl diphosphate biosynthetic process, methylerythritol 4-phosphate pathway involved in terpenoid biosynthetic process"/>
    <property type="evidence" value="ECO:0007669"/>
    <property type="project" value="UniProtKB-ARBA"/>
</dbReference>
<dbReference type="NCBIfam" id="TIGR00243">
    <property type="entry name" value="Dxr"/>
    <property type="match status" value="1"/>
</dbReference>
<reference evidence="14" key="1">
    <citation type="submission" date="2016-11" db="EMBL/GenBank/DDBJ databases">
        <authorList>
            <person name="Varghese N."/>
            <person name="Submissions S."/>
        </authorList>
    </citation>
    <scope>NUCLEOTIDE SEQUENCE [LARGE SCALE GENOMIC DNA]</scope>
    <source>
        <strain evidence="14">DSM 24787</strain>
    </source>
</reference>
<evidence type="ECO:0000256" key="6">
    <source>
        <dbReference type="ARBA" id="ARBA00023211"/>
    </source>
</evidence>
<feature type="binding site" evidence="9">
    <location>
        <position position="243"/>
    </location>
    <ligand>
        <name>1-deoxy-D-xylulose 5-phosphate</name>
        <dbReference type="ChEBI" id="CHEBI:57792"/>
    </ligand>
</feature>
<evidence type="ECO:0000313" key="13">
    <source>
        <dbReference type="EMBL" id="SIN64147.1"/>
    </source>
</evidence>
<dbReference type="SUPFAM" id="SSF55347">
    <property type="entry name" value="Glyceraldehyde-3-phosphate dehydrogenase-like, C-terminal domain"/>
    <property type="match status" value="1"/>
</dbReference>
<feature type="binding site" evidence="9">
    <location>
        <position position="150"/>
    </location>
    <ligand>
        <name>1-deoxy-D-xylulose 5-phosphate</name>
        <dbReference type="ChEBI" id="CHEBI:57792"/>
    </ligand>
</feature>
<feature type="binding site" evidence="9">
    <location>
        <position position="176"/>
    </location>
    <ligand>
        <name>1-deoxy-D-xylulose 5-phosphate</name>
        <dbReference type="ChEBI" id="CHEBI:57792"/>
    </ligand>
</feature>
<feature type="binding site" evidence="9">
    <location>
        <position position="149"/>
    </location>
    <ligand>
        <name>NADPH</name>
        <dbReference type="ChEBI" id="CHEBI:57783"/>
    </ligand>
</feature>
<feature type="domain" description="DXP reductoisomerase C-terminal" evidence="12">
    <location>
        <begin position="286"/>
        <end position="402"/>
    </location>
</feature>
<comment type="cofactor">
    <cofactor evidence="9">
        <name>Mg(2+)</name>
        <dbReference type="ChEBI" id="CHEBI:18420"/>
    </cofactor>
    <cofactor evidence="9">
        <name>Mn(2+)</name>
        <dbReference type="ChEBI" id="CHEBI:29035"/>
    </cofactor>
</comment>
<dbReference type="InterPro" id="IPR026877">
    <property type="entry name" value="DXPR_C"/>
</dbReference>
<dbReference type="GO" id="GO:0070402">
    <property type="term" value="F:NADPH binding"/>
    <property type="evidence" value="ECO:0007669"/>
    <property type="project" value="InterPro"/>
</dbReference>
<protein>
    <recommendedName>
        <fullName evidence="9">1-deoxy-D-xylulose 5-phosphate reductoisomerase</fullName>
        <shortName evidence="9">DXP reductoisomerase</shortName>
        <ecNumber evidence="9">1.1.1.267</ecNumber>
    </recommendedName>
    <alternativeName>
        <fullName evidence="9">1-deoxyxylulose-5-phosphate reductoisomerase</fullName>
    </alternativeName>
    <alternativeName>
        <fullName evidence="9">2-C-methyl-D-erythritol 4-phosphate synthase</fullName>
    </alternativeName>
</protein>
<feature type="binding site" evidence="9">
    <location>
        <position position="230"/>
    </location>
    <ligand>
        <name>NADPH</name>
        <dbReference type="ChEBI" id="CHEBI:57783"/>
    </ligand>
</feature>
<feature type="binding site" evidence="9">
    <location>
        <position position="37"/>
    </location>
    <ligand>
        <name>NADPH</name>
        <dbReference type="ChEBI" id="CHEBI:57783"/>
    </ligand>
</feature>
<dbReference type="InterPro" id="IPR013512">
    <property type="entry name" value="DXP_reductoisomerase_N"/>
</dbReference>
<dbReference type="GO" id="GO:0030145">
    <property type="term" value="F:manganese ion binding"/>
    <property type="evidence" value="ECO:0007669"/>
    <property type="project" value="TreeGrafter"/>
</dbReference>
<feature type="domain" description="1-deoxy-D-xylulose 5-phosphate reductoisomerase N-terminal" evidence="10">
    <location>
        <begin position="31"/>
        <end position="157"/>
    </location>
</feature>
<dbReference type="UniPathway" id="UPA00056">
    <property type="reaction ID" value="UER00092"/>
</dbReference>
<proteinExistence type="inferred from homology"/>
<dbReference type="Gene3D" id="1.10.1740.10">
    <property type="match status" value="1"/>
</dbReference>
<dbReference type="InterPro" id="IPR003821">
    <property type="entry name" value="DXP_reductoisomerase"/>
</dbReference>
<dbReference type="Proteomes" id="UP000185003">
    <property type="component" value="Unassembled WGS sequence"/>
</dbReference>
<evidence type="ECO:0000259" key="10">
    <source>
        <dbReference type="Pfam" id="PF02670"/>
    </source>
</evidence>
<evidence type="ECO:0000256" key="9">
    <source>
        <dbReference type="HAMAP-Rule" id="MF_00183"/>
    </source>
</evidence>
<dbReference type="PANTHER" id="PTHR30525:SF0">
    <property type="entry name" value="1-DEOXY-D-XYLULOSE 5-PHOSPHATE REDUCTOISOMERASE, CHLOROPLASTIC"/>
    <property type="match status" value="1"/>
</dbReference>
<feature type="binding site" evidence="9">
    <location>
        <position position="40"/>
    </location>
    <ligand>
        <name>NADPH</name>
        <dbReference type="ChEBI" id="CHEBI:57783"/>
    </ligand>
</feature>
<feature type="binding site" evidence="9">
    <location>
        <position position="246"/>
    </location>
    <ligand>
        <name>Mn(2+)</name>
        <dbReference type="ChEBI" id="CHEBI:29035"/>
    </ligand>
</feature>
<keyword evidence="14" id="KW-1185">Reference proteome</keyword>
<keyword evidence="7 9" id="KW-0414">Isoprene biosynthesis</keyword>
<keyword evidence="13" id="KW-0413">Isomerase</keyword>
<feature type="binding site" evidence="9">
    <location>
        <position position="151"/>
    </location>
    <ligand>
        <name>NADPH</name>
        <dbReference type="ChEBI" id="CHEBI:57783"/>
    </ligand>
</feature>
<organism evidence="13 14">
    <name type="scientific">Chitinophaga niabensis</name>
    <dbReference type="NCBI Taxonomy" id="536979"/>
    <lineage>
        <taxon>Bacteria</taxon>
        <taxon>Pseudomonadati</taxon>
        <taxon>Bacteroidota</taxon>
        <taxon>Chitinophagia</taxon>
        <taxon>Chitinophagales</taxon>
        <taxon>Chitinophagaceae</taxon>
        <taxon>Chitinophaga</taxon>
    </lineage>
</organism>
<keyword evidence="3 9" id="KW-0479">Metal-binding</keyword>
<name>A0A1N6D099_9BACT</name>
<feature type="binding site" evidence="9">
    <location>
        <position position="242"/>
    </location>
    <ligand>
        <name>1-deoxy-D-xylulose 5-phosphate</name>
        <dbReference type="ChEBI" id="CHEBI:57792"/>
    </ligand>
</feature>
<keyword evidence="4 9" id="KW-0521">NADP</keyword>
<feature type="binding site" evidence="9">
    <location>
        <position position="237"/>
    </location>
    <ligand>
        <name>1-deoxy-D-xylulose 5-phosphate</name>
        <dbReference type="ChEBI" id="CHEBI:57792"/>
    </ligand>
</feature>
<comment type="function">
    <text evidence="9">Catalyzes the NADPH-dependent rearrangement and reduction of 1-deoxy-D-xylulose-5-phosphate (DXP) to 2-C-methyl-D-erythritol 4-phosphate (MEP).</text>
</comment>
<dbReference type="Pfam" id="PF13288">
    <property type="entry name" value="DXPR_C"/>
    <property type="match status" value="1"/>
</dbReference>